<dbReference type="EMBL" id="JANPWB010000005">
    <property type="protein sequence ID" value="KAJ1184363.1"/>
    <property type="molecule type" value="Genomic_DNA"/>
</dbReference>
<keyword evidence="2" id="KW-1185">Reference proteome</keyword>
<evidence type="ECO:0000313" key="2">
    <source>
        <dbReference type="Proteomes" id="UP001066276"/>
    </source>
</evidence>
<evidence type="ECO:0000313" key="1">
    <source>
        <dbReference type="EMBL" id="KAJ1184363.1"/>
    </source>
</evidence>
<reference evidence="1" key="1">
    <citation type="journal article" date="2022" name="bioRxiv">
        <title>Sequencing and chromosome-scale assembly of the giantPleurodeles waltlgenome.</title>
        <authorList>
            <person name="Brown T."/>
            <person name="Elewa A."/>
            <person name="Iarovenko S."/>
            <person name="Subramanian E."/>
            <person name="Araus A.J."/>
            <person name="Petzold A."/>
            <person name="Susuki M."/>
            <person name="Suzuki K.-i.T."/>
            <person name="Hayashi T."/>
            <person name="Toyoda A."/>
            <person name="Oliveira C."/>
            <person name="Osipova E."/>
            <person name="Leigh N.D."/>
            <person name="Simon A."/>
            <person name="Yun M.H."/>
        </authorList>
    </citation>
    <scope>NUCLEOTIDE SEQUENCE</scope>
    <source>
        <strain evidence="1">20211129_DDA</strain>
        <tissue evidence="1">Liver</tissue>
    </source>
</reference>
<comment type="caution">
    <text evidence="1">The sequence shown here is derived from an EMBL/GenBank/DDBJ whole genome shotgun (WGS) entry which is preliminary data.</text>
</comment>
<dbReference type="Proteomes" id="UP001066276">
    <property type="component" value="Chromosome 3_1"/>
</dbReference>
<sequence length="142" mass="15117">MAASARGRLLGRSLLGCGLCATSLVLSPLLSLAHPSGHQLAADWMSQMQSLSNVSLRYQGGGIESSSRVTVNPPHSRLPNINIWLLVRAAPESCRSLDFELHSAAWLPTAPRYPSPQPEGAPPAGSAVSRWLTQKRLPAPSC</sequence>
<dbReference type="AlphaFoldDB" id="A0AAV7U6H5"/>
<accession>A0AAV7U6H5</accession>
<proteinExistence type="predicted"/>
<gene>
    <name evidence="1" type="ORF">NDU88_001171</name>
</gene>
<name>A0AAV7U6H5_PLEWA</name>
<protein>
    <submittedName>
        <fullName evidence="1">Uncharacterized protein</fullName>
    </submittedName>
</protein>
<organism evidence="1 2">
    <name type="scientific">Pleurodeles waltl</name>
    <name type="common">Iberian ribbed newt</name>
    <dbReference type="NCBI Taxonomy" id="8319"/>
    <lineage>
        <taxon>Eukaryota</taxon>
        <taxon>Metazoa</taxon>
        <taxon>Chordata</taxon>
        <taxon>Craniata</taxon>
        <taxon>Vertebrata</taxon>
        <taxon>Euteleostomi</taxon>
        <taxon>Amphibia</taxon>
        <taxon>Batrachia</taxon>
        <taxon>Caudata</taxon>
        <taxon>Salamandroidea</taxon>
        <taxon>Salamandridae</taxon>
        <taxon>Pleurodelinae</taxon>
        <taxon>Pleurodeles</taxon>
    </lineage>
</organism>